<proteinExistence type="predicted"/>
<dbReference type="AlphaFoldDB" id="A0A0G3H9Y3"/>
<dbReference type="STRING" id="136857.CTEST_02585"/>
<accession>A0A0G3H9Y3</accession>
<gene>
    <name evidence="1" type="ORF">CTEST_02585</name>
</gene>
<dbReference type="Proteomes" id="UP000035540">
    <property type="component" value="Chromosome"/>
</dbReference>
<reference evidence="2" key="2">
    <citation type="submission" date="2015-05" db="EMBL/GenBank/DDBJ databases">
        <title>Complete genome sequence of Corynebacterium testudinoris DSM 44614, recovered from necrotic lesions in the mouth of a tortoise.</title>
        <authorList>
            <person name="Ruckert C."/>
            <person name="Albersmeier A."/>
            <person name="Winkler A."/>
            <person name="Tauch A."/>
        </authorList>
    </citation>
    <scope>NUCLEOTIDE SEQUENCE [LARGE SCALE GENOMIC DNA]</scope>
    <source>
        <strain evidence="2">DSM 44614</strain>
    </source>
</reference>
<dbReference type="KEGG" id="cted:CTEST_02585"/>
<sequence length="281" mass="32165">MVAERTNLTTQPSSEEIVTRAKRRAREMKKGSRREEIPVRTRFIRDVDAKKGEKADTPMGRLVKSGSRDGITLRLYLALLWRCSAEPYTTNIPARQWAELLGLAEPEETYARRITNALRRLEEANLIALERKKGQPSMITLLDESGDGSPYLPPRGSKDKRNRWVKIPITLWQNDEFYDLGTPGLAMMLAILAERNDPLEPMWWSIARFEQRIGLTPSTRARGLNQLEKAGLLTDKKQRMPSKPGGFAREAVRSTYLLHLEEHSTPRITTVQTLKEFKSRP</sequence>
<dbReference type="RefSeq" id="WP_047252406.1">
    <property type="nucleotide sequence ID" value="NZ_CP011545.1"/>
</dbReference>
<reference evidence="1 2" key="1">
    <citation type="journal article" date="2015" name="Genome Announc.">
        <title>Complete Genome Sequence of the Type Strain Corynebacterium testudinoris DSM 44614, Recovered from Necrotic Lesions in the Mouth of a Tortoise.</title>
        <authorList>
            <person name="Ruckert C."/>
            <person name="Kriete M."/>
            <person name="Jaenicke S."/>
            <person name="Winkler A."/>
            <person name="Tauch A."/>
        </authorList>
    </citation>
    <scope>NUCLEOTIDE SEQUENCE [LARGE SCALE GENOMIC DNA]</scope>
    <source>
        <strain evidence="1 2">DSM 44614</strain>
    </source>
</reference>
<organism evidence="1 2">
    <name type="scientific">Corynebacterium testudinoris</name>
    <dbReference type="NCBI Taxonomy" id="136857"/>
    <lineage>
        <taxon>Bacteria</taxon>
        <taxon>Bacillati</taxon>
        <taxon>Actinomycetota</taxon>
        <taxon>Actinomycetes</taxon>
        <taxon>Mycobacteriales</taxon>
        <taxon>Corynebacteriaceae</taxon>
        <taxon>Corynebacterium</taxon>
    </lineage>
</organism>
<protein>
    <submittedName>
        <fullName evidence="1">Uncharacterized protein</fullName>
    </submittedName>
</protein>
<keyword evidence="2" id="KW-1185">Reference proteome</keyword>
<name>A0A0G3H9Y3_9CORY</name>
<evidence type="ECO:0000313" key="1">
    <source>
        <dbReference type="EMBL" id="AKK07972.1"/>
    </source>
</evidence>
<dbReference type="PATRIC" id="fig|136857.5.peg.507"/>
<dbReference type="OrthoDB" id="4188495at2"/>
<dbReference type="EMBL" id="CP011545">
    <property type="protein sequence ID" value="AKK07972.1"/>
    <property type="molecule type" value="Genomic_DNA"/>
</dbReference>
<evidence type="ECO:0000313" key="2">
    <source>
        <dbReference type="Proteomes" id="UP000035540"/>
    </source>
</evidence>